<keyword evidence="5" id="KW-0282">Flagellum</keyword>
<comment type="similarity">
    <text evidence="10">Belongs to the DRC12 family.</text>
</comment>
<sequence>MPPKIAKTKTTKKKKGSKKKKSLKQKSPEELDCFEQLTKANVTNKTLLLELGDKKNQNVKLIDKCKLQDAEMNELKQQLINNDIDKYSITSDMNKQYRQLQNDMILKIKMLEAKVCELQNQLNITKLALQESAKEHARIIAEKDSLIEDQNVKMTYLSSEFETMLNETVTRMTNKLEIVTSKWKDDIHLSEINQRRLADFHITTDKI</sequence>
<keyword evidence="4" id="KW-0963">Cytoplasm</keyword>
<gene>
    <name evidence="13" type="ORF">BCR36DRAFT_402139</name>
</gene>
<proteinExistence type="inferred from homology"/>
<evidence type="ECO:0000256" key="9">
    <source>
        <dbReference type="ARBA" id="ARBA00023273"/>
    </source>
</evidence>
<protein>
    <recommendedName>
        <fullName evidence="11">Dynein regulatory complex protein 12</fullName>
    </recommendedName>
</protein>
<keyword evidence="8" id="KW-0206">Cytoskeleton</keyword>
<evidence type="ECO:0000256" key="10">
    <source>
        <dbReference type="ARBA" id="ARBA00044754"/>
    </source>
</evidence>
<reference evidence="13 14" key="1">
    <citation type="submission" date="2016-08" db="EMBL/GenBank/DDBJ databases">
        <title>Genomes of anaerobic fungi encode conserved fungal cellulosomes for biomass hydrolysis.</title>
        <authorList>
            <consortium name="DOE Joint Genome Institute"/>
            <person name="Haitjema C.H."/>
            <person name="Gilmore S.P."/>
            <person name="Henske J.K."/>
            <person name="Solomon K.V."/>
            <person name="De Groot R."/>
            <person name="Kuo A."/>
            <person name="Mondo S.J."/>
            <person name="Salamov A.A."/>
            <person name="Labutti K."/>
            <person name="Zhao Z."/>
            <person name="Chiniquy J."/>
            <person name="Barry K."/>
            <person name="Brewer H.M."/>
            <person name="Purvine S.O."/>
            <person name="Wright A.T."/>
            <person name="Boxma B."/>
            <person name="Van Alen T."/>
            <person name="Hackstein J.H."/>
            <person name="Baker S.E."/>
            <person name="Grigoriev I.V."/>
            <person name="O'Malley M.A."/>
        </authorList>
    </citation>
    <scope>NUCLEOTIDE SEQUENCE [LARGE SCALE GENOMIC DNA]</scope>
    <source>
        <strain evidence="14">finn</strain>
    </source>
</reference>
<dbReference type="AlphaFoldDB" id="A0A1Y1VJ07"/>
<dbReference type="PANTHER" id="PTHR28656:SF1">
    <property type="entry name" value="COILED-COIL DOMAIN-CONTAINING PROTEIN 153"/>
    <property type="match status" value="1"/>
</dbReference>
<feature type="compositionally biased region" description="Basic residues" evidence="12">
    <location>
        <begin position="1"/>
        <end position="24"/>
    </location>
</feature>
<dbReference type="OrthoDB" id="10264405at2759"/>
<evidence type="ECO:0000256" key="11">
    <source>
        <dbReference type="ARBA" id="ARBA00044800"/>
    </source>
</evidence>
<keyword evidence="6" id="KW-0175">Coiled coil</keyword>
<feature type="region of interest" description="Disordered" evidence="12">
    <location>
        <begin position="1"/>
        <end position="28"/>
    </location>
</feature>
<evidence type="ECO:0000256" key="8">
    <source>
        <dbReference type="ARBA" id="ARBA00023212"/>
    </source>
</evidence>
<keyword evidence="7" id="KW-0969">Cilium</keyword>
<evidence type="ECO:0000256" key="2">
    <source>
        <dbReference type="ARBA" id="ARBA00004611"/>
    </source>
</evidence>
<accession>A0A1Y1VJ07</accession>
<organism evidence="13 14">
    <name type="scientific">Piromyces finnis</name>
    <dbReference type="NCBI Taxonomy" id="1754191"/>
    <lineage>
        <taxon>Eukaryota</taxon>
        <taxon>Fungi</taxon>
        <taxon>Fungi incertae sedis</taxon>
        <taxon>Chytridiomycota</taxon>
        <taxon>Chytridiomycota incertae sedis</taxon>
        <taxon>Neocallimastigomycetes</taxon>
        <taxon>Neocallimastigales</taxon>
        <taxon>Neocallimastigaceae</taxon>
        <taxon>Piromyces</taxon>
    </lineage>
</organism>
<evidence type="ECO:0000313" key="14">
    <source>
        <dbReference type="Proteomes" id="UP000193719"/>
    </source>
</evidence>
<evidence type="ECO:0000256" key="12">
    <source>
        <dbReference type="SAM" id="MobiDB-lite"/>
    </source>
</evidence>
<comment type="subcellular location">
    <subcellularLocation>
        <location evidence="2">Cytoplasm</location>
        <location evidence="2">Cytoskeleton</location>
        <location evidence="2">Flagellum axoneme</location>
    </subcellularLocation>
</comment>
<comment type="subunit">
    <text evidence="3">Component of the nexin-dynein regulatory complex (N-DRC).</text>
</comment>
<reference evidence="13 14" key="2">
    <citation type="submission" date="2016-08" db="EMBL/GenBank/DDBJ databases">
        <title>Pervasive Adenine N6-methylation of Active Genes in Fungi.</title>
        <authorList>
            <consortium name="DOE Joint Genome Institute"/>
            <person name="Mondo S.J."/>
            <person name="Dannebaum R.O."/>
            <person name="Kuo R.C."/>
            <person name="Labutti K."/>
            <person name="Haridas S."/>
            <person name="Kuo A."/>
            <person name="Salamov A."/>
            <person name="Ahrendt S.R."/>
            <person name="Lipzen A."/>
            <person name="Sullivan W."/>
            <person name="Andreopoulos W.B."/>
            <person name="Clum A."/>
            <person name="Lindquist E."/>
            <person name="Daum C."/>
            <person name="Ramamoorthy G.K."/>
            <person name="Gryganskyi A."/>
            <person name="Culley D."/>
            <person name="Magnuson J.K."/>
            <person name="James T.Y."/>
            <person name="O'Malley M.A."/>
            <person name="Stajich J.E."/>
            <person name="Spatafora J.W."/>
            <person name="Visel A."/>
            <person name="Grigoriev I.V."/>
        </authorList>
    </citation>
    <scope>NUCLEOTIDE SEQUENCE [LARGE SCALE GENOMIC DNA]</scope>
    <source>
        <strain evidence="14">finn</strain>
    </source>
</reference>
<evidence type="ECO:0000256" key="4">
    <source>
        <dbReference type="ARBA" id="ARBA00022490"/>
    </source>
</evidence>
<evidence type="ECO:0000256" key="3">
    <source>
        <dbReference type="ARBA" id="ARBA00011248"/>
    </source>
</evidence>
<dbReference type="Proteomes" id="UP000193719">
    <property type="component" value="Unassembled WGS sequence"/>
</dbReference>
<keyword evidence="9" id="KW-0966">Cell projection</keyword>
<comment type="caution">
    <text evidence="13">The sequence shown here is derived from an EMBL/GenBank/DDBJ whole genome shotgun (WGS) entry which is preliminary data.</text>
</comment>
<comment type="function">
    <text evidence="1">Component of the nexin-dynein regulatory complex (N-DRC), a key regulator of ciliary/flagellar motility which maintains the alignment and integrity of the distal axoneme and regulates microtubule sliding in motile axonemes.</text>
</comment>
<keyword evidence="14" id="KW-1185">Reference proteome</keyword>
<dbReference type="PANTHER" id="PTHR28656">
    <property type="entry name" value="COILED-COIL DOMAIN-CONTAINING PROTEIN 153"/>
    <property type="match status" value="1"/>
</dbReference>
<evidence type="ECO:0000256" key="1">
    <source>
        <dbReference type="ARBA" id="ARBA00003029"/>
    </source>
</evidence>
<evidence type="ECO:0000313" key="13">
    <source>
        <dbReference type="EMBL" id="ORX57703.1"/>
    </source>
</evidence>
<evidence type="ECO:0000256" key="7">
    <source>
        <dbReference type="ARBA" id="ARBA00023069"/>
    </source>
</evidence>
<evidence type="ECO:0000256" key="5">
    <source>
        <dbReference type="ARBA" id="ARBA00022846"/>
    </source>
</evidence>
<evidence type="ECO:0000256" key="6">
    <source>
        <dbReference type="ARBA" id="ARBA00023054"/>
    </source>
</evidence>
<dbReference type="InterPro" id="IPR033585">
    <property type="entry name" value="DRC12-like"/>
</dbReference>
<name>A0A1Y1VJ07_9FUNG</name>
<dbReference type="EMBL" id="MCFH01000005">
    <property type="protein sequence ID" value="ORX57703.1"/>
    <property type="molecule type" value="Genomic_DNA"/>
</dbReference>